<dbReference type="Gene3D" id="3.90.120.10">
    <property type="entry name" value="DNA Methylase, subunit A, domain 2"/>
    <property type="match status" value="1"/>
</dbReference>
<dbReference type="PATRIC" id="fig|47884.3.peg.4331"/>
<evidence type="ECO:0000256" key="2">
    <source>
        <dbReference type="ARBA" id="ARBA00022679"/>
    </source>
</evidence>
<dbReference type="EMBL" id="FNRS01000001">
    <property type="protein sequence ID" value="SEC71812.1"/>
    <property type="molecule type" value="Genomic_DNA"/>
</dbReference>
<keyword evidence="3 6" id="KW-0949">S-adenosyl-L-methionine</keyword>
<name>A0A0J6GMD9_PSETA</name>
<accession>A0A0J6GMD9</accession>
<keyword evidence="1 6" id="KW-0489">Methyltransferase</keyword>
<evidence type="ECO:0000313" key="11">
    <source>
        <dbReference type="Proteomes" id="UP000036395"/>
    </source>
</evidence>
<evidence type="ECO:0000256" key="4">
    <source>
        <dbReference type="ARBA" id="ARBA00022747"/>
    </source>
</evidence>
<evidence type="ECO:0000256" key="3">
    <source>
        <dbReference type="ARBA" id="ARBA00022691"/>
    </source>
</evidence>
<dbReference type="GO" id="GO:0003886">
    <property type="term" value="F:DNA (cytosine-5-)-methyltransferase activity"/>
    <property type="evidence" value="ECO:0007669"/>
    <property type="project" value="UniProtKB-EC"/>
</dbReference>
<dbReference type="GO" id="GO:0009307">
    <property type="term" value="P:DNA restriction-modification system"/>
    <property type="evidence" value="ECO:0007669"/>
    <property type="project" value="UniProtKB-KW"/>
</dbReference>
<dbReference type="GO" id="GO:0032259">
    <property type="term" value="P:methylation"/>
    <property type="evidence" value="ECO:0007669"/>
    <property type="project" value="UniProtKB-KW"/>
</dbReference>
<keyword evidence="4" id="KW-0680">Restriction system</keyword>
<dbReference type="AlphaFoldDB" id="A0A0J6GMD9"/>
<comment type="caution">
    <text evidence="9">The sequence shown here is derived from an EMBL/GenBank/DDBJ whole genome shotgun (WGS) entry which is preliminary data.</text>
</comment>
<dbReference type="Pfam" id="PF00145">
    <property type="entry name" value="DNA_methylase"/>
    <property type="match status" value="1"/>
</dbReference>
<evidence type="ECO:0000256" key="5">
    <source>
        <dbReference type="ARBA" id="ARBA00047422"/>
    </source>
</evidence>
<dbReference type="Proteomes" id="UP000183155">
    <property type="component" value="Unassembled WGS sequence"/>
</dbReference>
<evidence type="ECO:0000256" key="8">
    <source>
        <dbReference type="RuleBase" id="RU000417"/>
    </source>
</evidence>
<dbReference type="OrthoDB" id="9813719at2"/>
<dbReference type="EC" id="2.1.1.37" evidence="8"/>
<dbReference type="Proteomes" id="UP000036395">
    <property type="component" value="Unassembled WGS sequence"/>
</dbReference>
<dbReference type="PANTHER" id="PTHR10629:SF52">
    <property type="entry name" value="DNA (CYTOSINE-5)-METHYLTRANSFERASE 1"/>
    <property type="match status" value="1"/>
</dbReference>
<comment type="similarity">
    <text evidence="6 7">Belongs to the class I-like SAM-binding methyltransferase superfamily. C5-methyltransferase family.</text>
</comment>
<reference evidence="9 11" key="1">
    <citation type="submission" date="2015-02" db="EMBL/GenBank/DDBJ databases">
        <title>Pseudomonas helleri sp. nov. and Pseudomonas weihenstephanensis sp. nov., isolated from raw cows milk.</title>
        <authorList>
            <person name="von Neubeck M."/>
            <person name="Huptas C."/>
            <person name="Wenning M."/>
            <person name="Scherer S."/>
        </authorList>
    </citation>
    <scope>NUCLEOTIDE SEQUENCE [LARGE SCALE GENOMIC DNA]</scope>
    <source>
        <strain evidence="9 11">DSM 21104</strain>
    </source>
</reference>
<dbReference type="PROSITE" id="PS51679">
    <property type="entry name" value="SAM_MT_C5"/>
    <property type="match status" value="1"/>
</dbReference>
<reference evidence="10 12" key="2">
    <citation type="submission" date="2016-10" db="EMBL/GenBank/DDBJ databases">
        <authorList>
            <person name="Varghese N."/>
            <person name="Submissions S."/>
        </authorList>
    </citation>
    <scope>NUCLEOTIDE SEQUENCE [LARGE SCALE GENOMIC DNA]</scope>
    <source>
        <strain evidence="10 12">BS3652</strain>
    </source>
</reference>
<dbReference type="InterPro" id="IPR001525">
    <property type="entry name" value="C5_MeTfrase"/>
</dbReference>
<comment type="catalytic activity">
    <reaction evidence="5 8">
        <text>a 2'-deoxycytidine in DNA + S-adenosyl-L-methionine = a 5-methyl-2'-deoxycytidine in DNA + S-adenosyl-L-homocysteine + H(+)</text>
        <dbReference type="Rhea" id="RHEA:13681"/>
        <dbReference type="Rhea" id="RHEA-COMP:11369"/>
        <dbReference type="Rhea" id="RHEA-COMP:11370"/>
        <dbReference type="ChEBI" id="CHEBI:15378"/>
        <dbReference type="ChEBI" id="CHEBI:57856"/>
        <dbReference type="ChEBI" id="CHEBI:59789"/>
        <dbReference type="ChEBI" id="CHEBI:85452"/>
        <dbReference type="ChEBI" id="CHEBI:85454"/>
        <dbReference type="EC" id="2.1.1.37"/>
    </reaction>
</comment>
<evidence type="ECO:0000313" key="12">
    <source>
        <dbReference type="Proteomes" id="UP000183155"/>
    </source>
</evidence>
<dbReference type="STRING" id="47884.SAMN04490203_2973"/>
<sequence>MSSSVNIPTIIDLFCGCGGFSLGAELAGFHTLAAVDIDSTIQSAYRKNYPNTQAVEGNVADITISDWQQLIGSVRPDGVIGGPPCQGFSRIGKRQKNDPRNNLVHHFYRHVKELNPKFFIMENVQGILDSENIDTLMQGIDQVSDKYTVLGPFVVNAADYGAATNRFRVLVIGYNPQDVSMLNVEDFTGTKVSELIDIRAAISDLPPPTEASNSVDFSWTKYPRGGRKKLSNYAIKMRTPPTVGIGWPESLANFSKGLITGLAETRHTLAVAERYASTLPGKIDPVSKSHKLKWDGLSPTLRAGTGSDKGAFQAVRPLHPSEGRVISVREAARIQGFPDWYVFHPTKWHSFRMIGNSVSPLVSFGVLSEIYQKLKLKRKEKTIAA</sequence>
<dbReference type="Gene3D" id="3.40.50.150">
    <property type="entry name" value="Vaccinia Virus protein VP39"/>
    <property type="match status" value="1"/>
</dbReference>
<organism evidence="9 11">
    <name type="scientific">Pseudomonas taetrolens</name>
    <dbReference type="NCBI Taxonomy" id="47884"/>
    <lineage>
        <taxon>Bacteria</taxon>
        <taxon>Pseudomonadati</taxon>
        <taxon>Pseudomonadota</taxon>
        <taxon>Gammaproteobacteria</taxon>
        <taxon>Pseudomonadales</taxon>
        <taxon>Pseudomonadaceae</taxon>
        <taxon>Pseudomonas</taxon>
    </lineage>
</organism>
<evidence type="ECO:0000256" key="6">
    <source>
        <dbReference type="PROSITE-ProRule" id="PRU01016"/>
    </source>
</evidence>
<dbReference type="NCBIfam" id="TIGR00675">
    <property type="entry name" value="dcm"/>
    <property type="match status" value="1"/>
</dbReference>
<protein>
    <recommendedName>
        <fullName evidence="8">Cytosine-specific methyltransferase</fullName>
        <ecNumber evidence="8">2.1.1.37</ecNumber>
    </recommendedName>
</protein>
<evidence type="ECO:0000256" key="1">
    <source>
        <dbReference type="ARBA" id="ARBA00022603"/>
    </source>
</evidence>
<dbReference type="InterPro" id="IPR031303">
    <property type="entry name" value="C5_meth_CS"/>
</dbReference>
<dbReference type="PANTHER" id="PTHR10629">
    <property type="entry name" value="CYTOSINE-SPECIFIC METHYLTRANSFERASE"/>
    <property type="match status" value="1"/>
</dbReference>
<dbReference type="PROSITE" id="PS00094">
    <property type="entry name" value="C5_MTASE_1"/>
    <property type="match status" value="1"/>
</dbReference>
<proteinExistence type="inferred from homology"/>
<gene>
    <name evidence="10" type="ORF">SAMN04490203_2973</name>
    <name evidence="9" type="ORF">TU78_19150</name>
</gene>
<evidence type="ECO:0000313" key="9">
    <source>
        <dbReference type="EMBL" id="KMM83304.1"/>
    </source>
</evidence>
<dbReference type="PROSITE" id="PS00095">
    <property type="entry name" value="C5_MTASE_2"/>
    <property type="match status" value="1"/>
</dbReference>
<feature type="active site" evidence="6">
    <location>
        <position position="85"/>
    </location>
</feature>
<keyword evidence="12" id="KW-1185">Reference proteome</keyword>
<dbReference type="InterPro" id="IPR018117">
    <property type="entry name" value="C5_DNA_meth_AS"/>
</dbReference>
<evidence type="ECO:0000256" key="7">
    <source>
        <dbReference type="RuleBase" id="RU000416"/>
    </source>
</evidence>
<dbReference type="InterPro" id="IPR050390">
    <property type="entry name" value="C5-Methyltransferase"/>
</dbReference>
<evidence type="ECO:0000313" key="10">
    <source>
        <dbReference type="EMBL" id="SEC71812.1"/>
    </source>
</evidence>
<dbReference type="PRINTS" id="PR00105">
    <property type="entry name" value="C5METTRFRASE"/>
</dbReference>
<dbReference type="SUPFAM" id="SSF53335">
    <property type="entry name" value="S-adenosyl-L-methionine-dependent methyltransferases"/>
    <property type="match status" value="1"/>
</dbReference>
<dbReference type="InterPro" id="IPR029063">
    <property type="entry name" value="SAM-dependent_MTases_sf"/>
</dbReference>
<keyword evidence="2 6" id="KW-0808">Transferase</keyword>
<dbReference type="EMBL" id="JYLA01000008">
    <property type="protein sequence ID" value="KMM83304.1"/>
    <property type="molecule type" value="Genomic_DNA"/>
</dbReference>